<evidence type="ECO:0000313" key="3">
    <source>
        <dbReference type="EMBL" id="OSY43208.1"/>
    </source>
</evidence>
<dbReference type="SUPFAM" id="SSF54427">
    <property type="entry name" value="NTF2-like"/>
    <property type="match status" value="1"/>
</dbReference>
<dbReference type="AlphaFoldDB" id="A0A1Y2N8F6"/>
<dbReference type="OrthoDB" id="21421at2"/>
<dbReference type="InterPro" id="IPR023006">
    <property type="entry name" value="YchJ-like"/>
</dbReference>
<name>A0A1Y2N8F6_PSEAH</name>
<dbReference type="EMBL" id="MIGB01000003">
    <property type="protein sequence ID" value="OSY43208.1"/>
    <property type="molecule type" value="Genomic_DNA"/>
</dbReference>
<evidence type="ECO:0000259" key="2">
    <source>
        <dbReference type="Pfam" id="PF17775"/>
    </source>
</evidence>
<dbReference type="RefSeq" id="WP_085911127.1">
    <property type="nucleotide sequence ID" value="NZ_AP018920.1"/>
</dbReference>
<dbReference type="Proteomes" id="UP000194360">
    <property type="component" value="Unassembled WGS sequence"/>
</dbReference>
<sequence length="129" mass="14145">MSANCPCGRTRPEQACCGPVLGGRPAATAEDLMRSRYTAFVRGDSAHLLASWHPSTRPRRLRLEPGSVWTGLEIVARSGGAMFDAEGVVEFRAQRHDGTLHERSRFVREDGRWFYVDGELDPGSGGSGR</sequence>
<keyword evidence="4" id="KW-1185">Reference proteome</keyword>
<evidence type="ECO:0000313" key="4">
    <source>
        <dbReference type="Proteomes" id="UP000194360"/>
    </source>
</evidence>
<protein>
    <recommendedName>
        <fullName evidence="1">UPF0225 protein BG845_00813</fullName>
    </recommendedName>
</protein>
<accession>A0A1Y2N8F6</accession>
<proteinExistence type="inferred from homology"/>
<dbReference type="HAMAP" id="MF_00612">
    <property type="entry name" value="UPF0225"/>
    <property type="match status" value="1"/>
</dbReference>
<gene>
    <name evidence="3" type="ORF">BG845_00813</name>
</gene>
<dbReference type="InterPro" id="IPR048469">
    <property type="entry name" value="YchJ-like_M"/>
</dbReference>
<evidence type="ECO:0000256" key="1">
    <source>
        <dbReference type="HAMAP-Rule" id="MF_00612"/>
    </source>
</evidence>
<dbReference type="Pfam" id="PF17775">
    <property type="entry name" value="YchJ_M-like"/>
    <property type="match status" value="1"/>
</dbReference>
<organism evidence="3 4">
    <name type="scientific">Pseudonocardia autotrophica</name>
    <name type="common">Amycolata autotrophica</name>
    <name type="synonym">Nocardia autotrophica</name>
    <dbReference type="NCBI Taxonomy" id="2074"/>
    <lineage>
        <taxon>Bacteria</taxon>
        <taxon>Bacillati</taxon>
        <taxon>Actinomycetota</taxon>
        <taxon>Actinomycetes</taxon>
        <taxon>Pseudonocardiales</taxon>
        <taxon>Pseudonocardiaceae</taxon>
        <taxon>Pseudonocardia</taxon>
    </lineage>
</organism>
<dbReference type="Gene3D" id="3.10.450.50">
    <property type="match status" value="1"/>
</dbReference>
<comment type="similarity">
    <text evidence="1">Belongs to the UPF0225 family.</text>
</comment>
<reference evidence="3 4" key="1">
    <citation type="submission" date="2016-09" db="EMBL/GenBank/DDBJ databases">
        <title>Pseudonocardia autotrophica DSM535, a candidate organism with high potential of specific P450 cytochromes.</title>
        <authorList>
            <person name="Grumaz C."/>
            <person name="Vainshtein Y."/>
            <person name="Kirstahler P."/>
            <person name="Sohn K."/>
        </authorList>
    </citation>
    <scope>NUCLEOTIDE SEQUENCE [LARGE SCALE GENOMIC DNA]</scope>
    <source>
        <strain evidence="3 4">DSM 535</strain>
    </source>
</reference>
<dbReference type="InterPro" id="IPR032710">
    <property type="entry name" value="NTF2-like_dom_sf"/>
</dbReference>
<dbReference type="PANTHER" id="PTHR33747">
    <property type="entry name" value="UPF0225 PROTEIN SCO1677"/>
    <property type="match status" value="1"/>
</dbReference>
<dbReference type="STRING" id="2074.BG845_00813"/>
<comment type="caution">
    <text evidence="3">The sequence shown here is derived from an EMBL/GenBank/DDBJ whole genome shotgun (WGS) entry which is preliminary data.</text>
</comment>
<feature type="domain" description="YchJ-like middle NTF2-like" evidence="2">
    <location>
        <begin position="28"/>
        <end position="118"/>
    </location>
</feature>
<dbReference type="PANTHER" id="PTHR33747:SF1">
    <property type="entry name" value="ADENYLATE CYCLASE-ASSOCIATED CAP C-TERMINAL DOMAIN-CONTAINING PROTEIN"/>
    <property type="match status" value="1"/>
</dbReference>